<protein>
    <recommendedName>
        <fullName evidence="4">Protein kinase domain-containing protein</fullName>
    </recommendedName>
</protein>
<organism evidence="2 3">
    <name type="scientific">Rhizoctonia solani</name>
    <dbReference type="NCBI Taxonomy" id="456999"/>
    <lineage>
        <taxon>Eukaryota</taxon>
        <taxon>Fungi</taxon>
        <taxon>Dikarya</taxon>
        <taxon>Basidiomycota</taxon>
        <taxon>Agaricomycotina</taxon>
        <taxon>Agaricomycetes</taxon>
        <taxon>Cantharellales</taxon>
        <taxon>Ceratobasidiaceae</taxon>
        <taxon>Rhizoctonia</taxon>
    </lineage>
</organism>
<evidence type="ECO:0008006" key="4">
    <source>
        <dbReference type="Google" id="ProtNLM"/>
    </source>
</evidence>
<accession>A0A8H3D0U7</accession>
<feature type="compositionally biased region" description="Low complexity" evidence="1">
    <location>
        <begin position="63"/>
        <end position="75"/>
    </location>
</feature>
<reference evidence="2" key="1">
    <citation type="submission" date="2021-01" db="EMBL/GenBank/DDBJ databases">
        <authorList>
            <person name="Kaushik A."/>
        </authorList>
    </citation>
    <scope>NUCLEOTIDE SEQUENCE</scope>
    <source>
        <strain evidence="2">AG6-10EEA</strain>
    </source>
</reference>
<name>A0A8H3D0U7_9AGAM</name>
<sequence length="347" mass="37779">MALLNSEPSLVKLPAATEKLYASESSPYDEDYPCSPACSTGKPEGAKWGRKPERGMPDGGLRSPPSHKGSGSGSPVLTTPDSSVLTIGRQLEPGAIIKSTIPSSSYISSKRNTAFHDLFPQVLVSDDLIEVTNIEKNMTDHTLNAIHIYSRTTRYTFISFLLRDKVYDLMHNIWHRCRPELESGGSLGDSTAALPLLAENITISKPLDKVSHNNRSSVSTKSSIDPTENNTPSLNEGILRPILTEPTSHASQQANNVTDVLQSHEPQYMANVMYECLIQHGCPDLMSSIDPHGFSSSAVAEGGYGDIWTGRSHNDGTKLAIKVLRFTLSTGEVARKELKFVLIAHHA</sequence>
<feature type="region of interest" description="Disordered" evidence="1">
    <location>
        <begin position="24"/>
        <end position="81"/>
    </location>
</feature>
<gene>
    <name evidence="2" type="ORF">RDB_LOCUS118059</name>
</gene>
<evidence type="ECO:0000256" key="1">
    <source>
        <dbReference type="SAM" id="MobiDB-lite"/>
    </source>
</evidence>
<comment type="caution">
    <text evidence="2">The sequence shown here is derived from an EMBL/GenBank/DDBJ whole genome shotgun (WGS) entry which is preliminary data.</text>
</comment>
<feature type="compositionally biased region" description="Polar residues" evidence="1">
    <location>
        <begin position="213"/>
        <end position="234"/>
    </location>
</feature>
<dbReference type="InterPro" id="IPR011993">
    <property type="entry name" value="PH-like_dom_sf"/>
</dbReference>
<evidence type="ECO:0000313" key="3">
    <source>
        <dbReference type="Proteomes" id="UP000663853"/>
    </source>
</evidence>
<dbReference type="EMBL" id="CAJMXA010003588">
    <property type="protein sequence ID" value="CAE6504918.1"/>
    <property type="molecule type" value="Genomic_DNA"/>
</dbReference>
<dbReference type="Proteomes" id="UP000663853">
    <property type="component" value="Unassembled WGS sequence"/>
</dbReference>
<evidence type="ECO:0000313" key="2">
    <source>
        <dbReference type="EMBL" id="CAE6504918.1"/>
    </source>
</evidence>
<feature type="compositionally biased region" description="Basic and acidic residues" evidence="1">
    <location>
        <begin position="44"/>
        <end position="56"/>
    </location>
</feature>
<dbReference type="AlphaFoldDB" id="A0A8H3D0U7"/>
<dbReference type="Gene3D" id="2.30.29.30">
    <property type="entry name" value="Pleckstrin-homology domain (PH domain)/Phosphotyrosine-binding domain (PTB)"/>
    <property type="match status" value="1"/>
</dbReference>
<feature type="region of interest" description="Disordered" evidence="1">
    <location>
        <begin position="208"/>
        <end position="236"/>
    </location>
</feature>
<proteinExistence type="predicted"/>